<feature type="signal peptide" evidence="1">
    <location>
        <begin position="1"/>
        <end position="31"/>
    </location>
</feature>
<evidence type="ECO:0000256" key="1">
    <source>
        <dbReference type="SAM" id="SignalP"/>
    </source>
</evidence>
<keyword evidence="3" id="KW-1185">Reference proteome</keyword>
<gene>
    <name evidence="2" type="ORF">F6B43_08850</name>
</gene>
<evidence type="ECO:0000313" key="2">
    <source>
        <dbReference type="EMBL" id="KAA9107567.1"/>
    </source>
</evidence>
<keyword evidence="1" id="KW-0732">Signal</keyword>
<keyword evidence="2" id="KW-0067">ATP-binding</keyword>
<accession>A0A5J5IZP8</accession>
<organism evidence="2 3">
    <name type="scientific">Microbacterium rhizomatis</name>
    <dbReference type="NCBI Taxonomy" id="1631477"/>
    <lineage>
        <taxon>Bacteria</taxon>
        <taxon>Bacillati</taxon>
        <taxon>Actinomycetota</taxon>
        <taxon>Actinomycetes</taxon>
        <taxon>Micrococcales</taxon>
        <taxon>Microbacteriaceae</taxon>
        <taxon>Microbacterium</taxon>
    </lineage>
</organism>
<feature type="chain" id="PRO_5038406754" evidence="1">
    <location>
        <begin position="32"/>
        <end position="105"/>
    </location>
</feature>
<sequence>MPGTMLAAGVVACSATLAVGLVTAGAAAVFAQRLAGAADAAALAAADAGSGAVPGVPCDRAAEIAAAGGAVVLRCELEGLVATVIVGAEFARLPATAAARAGPPP</sequence>
<keyword evidence="2" id="KW-0378">Hydrolase</keyword>
<dbReference type="RefSeq" id="WP_150448603.1">
    <property type="nucleotide sequence ID" value="NZ_VYSA01000002.1"/>
</dbReference>
<dbReference type="AlphaFoldDB" id="A0A5J5IZP8"/>
<dbReference type="Proteomes" id="UP000325827">
    <property type="component" value="Unassembled WGS sequence"/>
</dbReference>
<keyword evidence="2" id="KW-0547">Nucleotide-binding</keyword>
<name>A0A5J5IZP8_9MICO</name>
<keyword evidence="2" id="KW-0347">Helicase</keyword>
<protein>
    <submittedName>
        <fullName evidence="2">Helicase</fullName>
    </submittedName>
</protein>
<comment type="caution">
    <text evidence="2">The sequence shown here is derived from an EMBL/GenBank/DDBJ whole genome shotgun (WGS) entry which is preliminary data.</text>
</comment>
<reference evidence="3" key="1">
    <citation type="submission" date="2019-09" db="EMBL/GenBank/DDBJ databases">
        <title>Mumia zhuanghuii sp. nov. isolated from the intestinal contents of plateau pika (Ochotona curzoniae) in the Qinghai-Tibet plateau of China.</title>
        <authorList>
            <person name="Tian Z."/>
        </authorList>
    </citation>
    <scope>NUCLEOTIDE SEQUENCE [LARGE SCALE GENOMIC DNA]</scope>
    <source>
        <strain evidence="3">JCM 30598</strain>
    </source>
</reference>
<dbReference type="GO" id="GO:0004386">
    <property type="term" value="F:helicase activity"/>
    <property type="evidence" value="ECO:0007669"/>
    <property type="project" value="UniProtKB-KW"/>
</dbReference>
<proteinExistence type="predicted"/>
<dbReference type="EMBL" id="VYSA01000002">
    <property type="protein sequence ID" value="KAA9107567.1"/>
    <property type="molecule type" value="Genomic_DNA"/>
</dbReference>
<evidence type="ECO:0000313" key="3">
    <source>
        <dbReference type="Proteomes" id="UP000325827"/>
    </source>
</evidence>